<evidence type="ECO:0000313" key="4">
    <source>
        <dbReference type="EnsemblPlants" id="Pp3c15_21350V3.1"/>
    </source>
</evidence>
<dbReference type="Gramene" id="Pp3c15_21350V3.1">
    <property type="protein sequence ID" value="Pp3c15_21350V3.1"/>
    <property type="gene ID" value="Pp3c15_21350"/>
</dbReference>
<dbReference type="PANTHER" id="PTHR31304:SF62">
    <property type="entry name" value="LOB DOMAIN-CONTAINING PROTEIN"/>
    <property type="match status" value="1"/>
</dbReference>
<keyword evidence="5" id="KW-1185">Reference proteome</keyword>
<evidence type="ECO:0000256" key="1">
    <source>
        <dbReference type="ARBA" id="ARBA00005474"/>
    </source>
</evidence>
<organism evidence="3">
    <name type="scientific">Physcomitrium patens</name>
    <name type="common">Spreading-leaved earth moss</name>
    <name type="synonym">Physcomitrella patens</name>
    <dbReference type="NCBI Taxonomy" id="3218"/>
    <lineage>
        <taxon>Eukaryota</taxon>
        <taxon>Viridiplantae</taxon>
        <taxon>Streptophyta</taxon>
        <taxon>Embryophyta</taxon>
        <taxon>Bryophyta</taxon>
        <taxon>Bryophytina</taxon>
        <taxon>Bryopsida</taxon>
        <taxon>Funariidae</taxon>
        <taxon>Funariales</taxon>
        <taxon>Funariaceae</taxon>
        <taxon>Physcomitrium</taxon>
    </lineage>
</organism>
<dbReference type="PROSITE" id="PS50891">
    <property type="entry name" value="LOB"/>
    <property type="match status" value="1"/>
</dbReference>
<evidence type="ECO:0000259" key="2">
    <source>
        <dbReference type="PROSITE" id="PS50891"/>
    </source>
</evidence>
<dbReference type="Proteomes" id="UP000006727">
    <property type="component" value="Chromosome 15"/>
</dbReference>
<dbReference type="InterPro" id="IPR004883">
    <property type="entry name" value="LOB"/>
</dbReference>
<dbReference type="OMA" id="CSESCIF"/>
<reference evidence="4" key="3">
    <citation type="submission" date="2020-12" db="UniProtKB">
        <authorList>
            <consortium name="EnsemblPlants"/>
        </authorList>
    </citation>
    <scope>IDENTIFICATION</scope>
</reference>
<evidence type="ECO:0000313" key="5">
    <source>
        <dbReference type="Proteomes" id="UP000006727"/>
    </source>
</evidence>
<dbReference type="PaxDb" id="3218-PP1S454_4V6.1"/>
<accession>A0A2K1JDZ6</accession>
<dbReference type="PANTHER" id="PTHR31304">
    <property type="entry name" value="LOB DOMAIN-CONTAINING PROTEIN 38"/>
    <property type="match status" value="1"/>
</dbReference>
<dbReference type="EnsemblPlants" id="Pp3c15_21350V3.1">
    <property type="protein sequence ID" value="Pp3c15_21350V3.1"/>
    <property type="gene ID" value="Pp3c15_21350"/>
</dbReference>
<dbReference type="AlphaFoldDB" id="A0A2K1JDZ6"/>
<protein>
    <recommendedName>
        <fullName evidence="2">LOB domain-containing protein</fullName>
    </recommendedName>
</protein>
<reference evidence="3 5" key="2">
    <citation type="journal article" date="2018" name="Plant J.">
        <title>The Physcomitrella patens chromosome-scale assembly reveals moss genome structure and evolution.</title>
        <authorList>
            <person name="Lang D."/>
            <person name="Ullrich K.K."/>
            <person name="Murat F."/>
            <person name="Fuchs J."/>
            <person name="Jenkins J."/>
            <person name="Haas F.B."/>
            <person name="Piednoel M."/>
            <person name="Gundlach H."/>
            <person name="Van Bel M."/>
            <person name="Meyberg R."/>
            <person name="Vives C."/>
            <person name="Morata J."/>
            <person name="Symeonidi A."/>
            <person name="Hiss M."/>
            <person name="Muchero W."/>
            <person name="Kamisugi Y."/>
            <person name="Saleh O."/>
            <person name="Blanc G."/>
            <person name="Decker E.L."/>
            <person name="van Gessel N."/>
            <person name="Grimwood J."/>
            <person name="Hayes R.D."/>
            <person name="Graham S.W."/>
            <person name="Gunter L.E."/>
            <person name="McDaniel S.F."/>
            <person name="Hoernstein S.N.W."/>
            <person name="Larsson A."/>
            <person name="Li F.W."/>
            <person name="Perroud P.F."/>
            <person name="Phillips J."/>
            <person name="Ranjan P."/>
            <person name="Rokshar D.S."/>
            <person name="Rothfels C.J."/>
            <person name="Schneider L."/>
            <person name="Shu S."/>
            <person name="Stevenson D.W."/>
            <person name="Thummler F."/>
            <person name="Tillich M."/>
            <person name="Villarreal Aguilar J.C."/>
            <person name="Widiez T."/>
            <person name="Wong G.K."/>
            <person name="Wymore A."/>
            <person name="Zhang Y."/>
            <person name="Zimmer A.D."/>
            <person name="Quatrano R.S."/>
            <person name="Mayer K.F.X."/>
            <person name="Goodstein D."/>
            <person name="Casacuberta J.M."/>
            <person name="Vandepoele K."/>
            <person name="Reski R."/>
            <person name="Cuming A.C."/>
            <person name="Tuskan G.A."/>
            <person name="Maumus F."/>
            <person name="Salse J."/>
            <person name="Schmutz J."/>
            <person name="Rensing S.A."/>
        </authorList>
    </citation>
    <scope>NUCLEOTIDE SEQUENCE [LARGE SCALE GENOMIC DNA]</scope>
    <source>
        <strain evidence="4 5">cv. Gransden 2004</strain>
    </source>
</reference>
<sequence>MDRSRLKGSKRSNERRKKILDRAWNSKMSCNGYRVLRKSCSNTCILRPCLEWIESSDAQGHATIFVAKYFGRAGLMGIISAVHETQRPVTAP</sequence>
<name>A0A2K1JDZ6_PHYPA</name>
<gene>
    <name evidence="3" type="ORF">PHYPA_020023</name>
</gene>
<comment type="similarity">
    <text evidence="1">Belongs to the LOB domain-containing protein family.</text>
</comment>
<proteinExistence type="inferred from homology"/>
<evidence type="ECO:0000313" key="3">
    <source>
        <dbReference type="EMBL" id="PNR39744.1"/>
    </source>
</evidence>
<dbReference type="InParanoid" id="A0A2K1JDZ6"/>
<reference evidence="3 5" key="1">
    <citation type="journal article" date="2008" name="Science">
        <title>The Physcomitrella genome reveals evolutionary insights into the conquest of land by plants.</title>
        <authorList>
            <person name="Rensing S."/>
            <person name="Lang D."/>
            <person name="Zimmer A."/>
            <person name="Terry A."/>
            <person name="Salamov A."/>
            <person name="Shapiro H."/>
            <person name="Nishiyama T."/>
            <person name="Perroud P.-F."/>
            <person name="Lindquist E."/>
            <person name="Kamisugi Y."/>
            <person name="Tanahashi T."/>
            <person name="Sakakibara K."/>
            <person name="Fujita T."/>
            <person name="Oishi K."/>
            <person name="Shin-I T."/>
            <person name="Kuroki Y."/>
            <person name="Toyoda A."/>
            <person name="Suzuki Y."/>
            <person name="Hashimoto A."/>
            <person name="Yamaguchi K."/>
            <person name="Sugano A."/>
            <person name="Kohara Y."/>
            <person name="Fujiyama A."/>
            <person name="Anterola A."/>
            <person name="Aoki S."/>
            <person name="Ashton N."/>
            <person name="Barbazuk W.B."/>
            <person name="Barker E."/>
            <person name="Bennetzen J."/>
            <person name="Bezanilla M."/>
            <person name="Blankenship R."/>
            <person name="Cho S.H."/>
            <person name="Dutcher S."/>
            <person name="Estelle M."/>
            <person name="Fawcett J.A."/>
            <person name="Gundlach H."/>
            <person name="Hanada K."/>
            <person name="Heyl A."/>
            <person name="Hicks K.A."/>
            <person name="Hugh J."/>
            <person name="Lohr M."/>
            <person name="Mayer K."/>
            <person name="Melkozernov A."/>
            <person name="Murata T."/>
            <person name="Nelson D."/>
            <person name="Pils B."/>
            <person name="Prigge M."/>
            <person name="Reiss B."/>
            <person name="Renner T."/>
            <person name="Rombauts S."/>
            <person name="Rushton P."/>
            <person name="Sanderfoot A."/>
            <person name="Schween G."/>
            <person name="Shiu S.-H."/>
            <person name="Stueber K."/>
            <person name="Theodoulou F.L."/>
            <person name="Tu H."/>
            <person name="Van de Peer Y."/>
            <person name="Verrier P.J."/>
            <person name="Waters E."/>
            <person name="Wood A."/>
            <person name="Yang L."/>
            <person name="Cove D."/>
            <person name="Cuming A."/>
            <person name="Hasebe M."/>
            <person name="Lucas S."/>
            <person name="Mishler D.B."/>
            <person name="Reski R."/>
            <person name="Grigoriev I."/>
            <person name="Quatrano R.S."/>
            <person name="Boore J.L."/>
        </authorList>
    </citation>
    <scope>NUCLEOTIDE SEQUENCE [LARGE SCALE GENOMIC DNA]</scope>
    <source>
        <strain evidence="4 5">cv. Gransden 2004</strain>
    </source>
</reference>
<dbReference type="Pfam" id="PF03195">
    <property type="entry name" value="LOB"/>
    <property type="match status" value="1"/>
</dbReference>
<feature type="domain" description="LOB" evidence="2">
    <location>
        <begin position="28"/>
        <end position="92"/>
    </location>
</feature>
<dbReference type="EMBL" id="ABEU02000015">
    <property type="protein sequence ID" value="PNR39744.1"/>
    <property type="molecule type" value="Genomic_DNA"/>
</dbReference>